<comment type="caution">
    <text evidence="1">The sequence shown here is derived from an EMBL/GenBank/DDBJ whole genome shotgun (WGS) entry which is preliminary data.</text>
</comment>
<gene>
    <name evidence="1" type="ORF">CEXT_311691</name>
</gene>
<dbReference type="AlphaFoldDB" id="A0AAV4XN25"/>
<organism evidence="1 2">
    <name type="scientific">Caerostris extrusa</name>
    <name type="common">Bark spider</name>
    <name type="synonym">Caerostris bankana</name>
    <dbReference type="NCBI Taxonomy" id="172846"/>
    <lineage>
        <taxon>Eukaryota</taxon>
        <taxon>Metazoa</taxon>
        <taxon>Ecdysozoa</taxon>
        <taxon>Arthropoda</taxon>
        <taxon>Chelicerata</taxon>
        <taxon>Arachnida</taxon>
        <taxon>Araneae</taxon>
        <taxon>Araneomorphae</taxon>
        <taxon>Entelegynae</taxon>
        <taxon>Araneoidea</taxon>
        <taxon>Araneidae</taxon>
        <taxon>Caerostris</taxon>
    </lineage>
</organism>
<evidence type="ECO:0000313" key="2">
    <source>
        <dbReference type="Proteomes" id="UP001054945"/>
    </source>
</evidence>
<keyword evidence="2" id="KW-1185">Reference proteome</keyword>
<name>A0AAV4XN25_CAEEX</name>
<dbReference type="EMBL" id="BPLR01000670">
    <property type="protein sequence ID" value="GIY96532.1"/>
    <property type="molecule type" value="Genomic_DNA"/>
</dbReference>
<proteinExistence type="predicted"/>
<sequence>MLEGGCLKLFWLASAVSSRFRDCITFVNSRDEEFWVMNLCKPFFLVLCEKSVIFRCLSFTCIRILSFTGIHLENWCVYIPFASSKTAAKDLHILKA</sequence>
<reference evidence="1 2" key="1">
    <citation type="submission" date="2021-06" db="EMBL/GenBank/DDBJ databases">
        <title>Caerostris extrusa draft genome.</title>
        <authorList>
            <person name="Kono N."/>
            <person name="Arakawa K."/>
        </authorList>
    </citation>
    <scope>NUCLEOTIDE SEQUENCE [LARGE SCALE GENOMIC DNA]</scope>
</reference>
<dbReference type="Proteomes" id="UP001054945">
    <property type="component" value="Unassembled WGS sequence"/>
</dbReference>
<accession>A0AAV4XN25</accession>
<evidence type="ECO:0000313" key="1">
    <source>
        <dbReference type="EMBL" id="GIY96532.1"/>
    </source>
</evidence>
<evidence type="ECO:0008006" key="3">
    <source>
        <dbReference type="Google" id="ProtNLM"/>
    </source>
</evidence>
<protein>
    <recommendedName>
        <fullName evidence="3">Secreted protein</fullName>
    </recommendedName>
</protein>